<evidence type="ECO:0000313" key="12">
    <source>
        <dbReference type="Proteomes" id="UP001216907"/>
    </source>
</evidence>
<protein>
    <recommendedName>
        <fullName evidence="3">tRNA threonylcarbamoyladenosine biosynthesis protein TsaE</fullName>
    </recommendedName>
    <alternativeName>
        <fullName evidence="10">t(6)A37 threonylcarbamoyladenosine biosynthesis protein TsaE</fullName>
    </alternativeName>
</protein>
<evidence type="ECO:0000313" key="11">
    <source>
        <dbReference type="EMBL" id="MDG3004183.1"/>
    </source>
</evidence>
<dbReference type="PANTHER" id="PTHR33540:SF2">
    <property type="entry name" value="TRNA THREONYLCARBAMOYLADENOSINE BIOSYNTHESIS PROTEIN TSAE"/>
    <property type="match status" value="1"/>
</dbReference>
<evidence type="ECO:0000256" key="5">
    <source>
        <dbReference type="ARBA" id="ARBA00022694"/>
    </source>
</evidence>
<name>A0ABT6F9W7_9BACT</name>
<evidence type="ECO:0000256" key="1">
    <source>
        <dbReference type="ARBA" id="ARBA00004496"/>
    </source>
</evidence>
<evidence type="ECO:0000256" key="8">
    <source>
        <dbReference type="ARBA" id="ARBA00022840"/>
    </source>
</evidence>
<dbReference type="Proteomes" id="UP001216907">
    <property type="component" value="Unassembled WGS sequence"/>
</dbReference>
<keyword evidence="4" id="KW-0963">Cytoplasm</keyword>
<evidence type="ECO:0000256" key="7">
    <source>
        <dbReference type="ARBA" id="ARBA00022741"/>
    </source>
</evidence>
<evidence type="ECO:0000256" key="4">
    <source>
        <dbReference type="ARBA" id="ARBA00022490"/>
    </source>
</evidence>
<keyword evidence="12" id="KW-1185">Reference proteome</keyword>
<comment type="similarity">
    <text evidence="2">Belongs to the TsaE family.</text>
</comment>
<dbReference type="RefSeq" id="WP_277860544.1">
    <property type="nucleotide sequence ID" value="NZ_JARRAG010000002.1"/>
</dbReference>
<comment type="caution">
    <text evidence="11">The sequence shown here is derived from an EMBL/GenBank/DDBJ whole genome shotgun (WGS) entry which is preliminary data.</text>
</comment>
<evidence type="ECO:0000256" key="10">
    <source>
        <dbReference type="ARBA" id="ARBA00032441"/>
    </source>
</evidence>
<accession>A0ABT6F9W7</accession>
<organism evidence="11 12">
    <name type="scientific">Paludisphaera mucosa</name>
    <dbReference type="NCBI Taxonomy" id="3030827"/>
    <lineage>
        <taxon>Bacteria</taxon>
        <taxon>Pseudomonadati</taxon>
        <taxon>Planctomycetota</taxon>
        <taxon>Planctomycetia</taxon>
        <taxon>Isosphaerales</taxon>
        <taxon>Isosphaeraceae</taxon>
        <taxon>Paludisphaera</taxon>
    </lineage>
</organism>
<comment type="subcellular location">
    <subcellularLocation>
        <location evidence="1">Cytoplasm</location>
    </subcellularLocation>
</comment>
<evidence type="ECO:0000256" key="3">
    <source>
        <dbReference type="ARBA" id="ARBA00019010"/>
    </source>
</evidence>
<dbReference type="Gene3D" id="3.40.50.300">
    <property type="entry name" value="P-loop containing nucleotide triphosphate hydrolases"/>
    <property type="match status" value="1"/>
</dbReference>
<proteinExistence type="inferred from homology"/>
<dbReference type="InterPro" id="IPR003442">
    <property type="entry name" value="T6A_TsaE"/>
</dbReference>
<dbReference type="SUPFAM" id="SSF52540">
    <property type="entry name" value="P-loop containing nucleoside triphosphate hydrolases"/>
    <property type="match status" value="1"/>
</dbReference>
<keyword evidence="9" id="KW-0460">Magnesium</keyword>
<keyword evidence="7" id="KW-0547">Nucleotide-binding</keyword>
<dbReference type="Pfam" id="PF02367">
    <property type="entry name" value="TsaE"/>
    <property type="match status" value="1"/>
</dbReference>
<dbReference type="EMBL" id="JARRAG010000002">
    <property type="protein sequence ID" value="MDG3004183.1"/>
    <property type="molecule type" value="Genomic_DNA"/>
</dbReference>
<keyword evidence="5" id="KW-0819">tRNA processing</keyword>
<keyword evidence="6" id="KW-0479">Metal-binding</keyword>
<dbReference type="InterPro" id="IPR027417">
    <property type="entry name" value="P-loop_NTPase"/>
</dbReference>
<evidence type="ECO:0000256" key="6">
    <source>
        <dbReference type="ARBA" id="ARBA00022723"/>
    </source>
</evidence>
<keyword evidence="8" id="KW-0067">ATP-binding</keyword>
<dbReference type="NCBIfam" id="TIGR00150">
    <property type="entry name" value="T6A_YjeE"/>
    <property type="match status" value="1"/>
</dbReference>
<dbReference type="PANTHER" id="PTHR33540">
    <property type="entry name" value="TRNA THREONYLCARBAMOYLADENOSINE BIOSYNTHESIS PROTEIN TSAE"/>
    <property type="match status" value="1"/>
</dbReference>
<evidence type="ECO:0000256" key="2">
    <source>
        <dbReference type="ARBA" id="ARBA00007599"/>
    </source>
</evidence>
<evidence type="ECO:0000256" key="9">
    <source>
        <dbReference type="ARBA" id="ARBA00022842"/>
    </source>
</evidence>
<reference evidence="11 12" key="1">
    <citation type="submission" date="2023-03" db="EMBL/GenBank/DDBJ databases">
        <title>Paludisphaera mucosa sp. nov. a novel planctomycete from northern fen.</title>
        <authorList>
            <person name="Ivanova A."/>
        </authorList>
    </citation>
    <scope>NUCLEOTIDE SEQUENCE [LARGE SCALE GENOMIC DNA]</scope>
    <source>
        <strain evidence="11 12">Pla2</strain>
    </source>
</reference>
<gene>
    <name evidence="11" type="primary">tsaE</name>
    <name evidence="11" type="ORF">PZE19_10385</name>
</gene>
<sequence length="169" mass="17946">MNVARDEDGLRIELDGEAETDALGRALAAVLAPDTVVGLVGPLGAGKTRLVRAIAEALDVDPLAIASPTFVLIHEYEGAIPIYHFDVYRLTSTAAFDDLGPADYWTAGGICLVEWADRVAAALPPDAWWITIEPVDPARRAVRLAAPDDALERLANLLTPPSDAPKDGP</sequence>